<dbReference type="Proteomes" id="UP001056120">
    <property type="component" value="Linkage Group LG05"/>
</dbReference>
<name>A0ACB9J7X0_9ASTR</name>
<dbReference type="EMBL" id="CM042022">
    <property type="protein sequence ID" value="KAI3816390.1"/>
    <property type="molecule type" value="Genomic_DNA"/>
</dbReference>
<reference evidence="1 2" key="2">
    <citation type="journal article" date="2022" name="Mol. Ecol. Resour.">
        <title>The genomes of chicory, endive, great burdock and yacon provide insights into Asteraceae paleo-polyploidization history and plant inulin production.</title>
        <authorList>
            <person name="Fan W."/>
            <person name="Wang S."/>
            <person name="Wang H."/>
            <person name="Wang A."/>
            <person name="Jiang F."/>
            <person name="Liu H."/>
            <person name="Zhao H."/>
            <person name="Xu D."/>
            <person name="Zhang Y."/>
        </authorList>
    </citation>
    <scope>NUCLEOTIDE SEQUENCE [LARGE SCALE GENOMIC DNA]</scope>
    <source>
        <strain evidence="2">cv. Yunnan</strain>
        <tissue evidence="1">Leaves</tissue>
    </source>
</reference>
<reference evidence="2" key="1">
    <citation type="journal article" date="2022" name="Mol. Ecol. Resour.">
        <title>The genomes of chicory, endive, great burdock and yacon provide insights into Asteraceae palaeo-polyploidization history and plant inulin production.</title>
        <authorList>
            <person name="Fan W."/>
            <person name="Wang S."/>
            <person name="Wang H."/>
            <person name="Wang A."/>
            <person name="Jiang F."/>
            <person name="Liu H."/>
            <person name="Zhao H."/>
            <person name="Xu D."/>
            <person name="Zhang Y."/>
        </authorList>
    </citation>
    <scope>NUCLEOTIDE SEQUENCE [LARGE SCALE GENOMIC DNA]</scope>
    <source>
        <strain evidence="2">cv. Yunnan</strain>
    </source>
</reference>
<evidence type="ECO:0000313" key="1">
    <source>
        <dbReference type="EMBL" id="KAI3816390.1"/>
    </source>
</evidence>
<organism evidence="1 2">
    <name type="scientific">Smallanthus sonchifolius</name>
    <dbReference type="NCBI Taxonomy" id="185202"/>
    <lineage>
        <taxon>Eukaryota</taxon>
        <taxon>Viridiplantae</taxon>
        <taxon>Streptophyta</taxon>
        <taxon>Embryophyta</taxon>
        <taxon>Tracheophyta</taxon>
        <taxon>Spermatophyta</taxon>
        <taxon>Magnoliopsida</taxon>
        <taxon>eudicotyledons</taxon>
        <taxon>Gunneridae</taxon>
        <taxon>Pentapetalae</taxon>
        <taxon>asterids</taxon>
        <taxon>campanulids</taxon>
        <taxon>Asterales</taxon>
        <taxon>Asteraceae</taxon>
        <taxon>Asteroideae</taxon>
        <taxon>Heliantheae alliance</taxon>
        <taxon>Millerieae</taxon>
        <taxon>Smallanthus</taxon>
    </lineage>
</organism>
<evidence type="ECO:0000313" key="2">
    <source>
        <dbReference type="Proteomes" id="UP001056120"/>
    </source>
</evidence>
<accession>A0ACB9J7X0</accession>
<keyword evidence="2" id="KW-1185">Reference proteome</keyword>
<comment type="caution">
    <text evidence="1">The sequence shown here is derived from an EMBL/GenBank/DDBJ whole genome shotgun (WGS) entry which is preliminary data.</text>
</comment>
<proteinExistence type="predicted"/>
<sequence>MHVASSQPTHVIQIGDHDSPDPSLDYPSLDYSPDTSLDNMFMPFDYSNCSSEELGFQWSQDQVMDYVNEIELRNLESWLLDFDSSACIHDVPFVPMNTYEYDYNLQSIM</sequence>
<protein>
    <submittedName>
        <fullName evidence="1">Uncharacterized protein</fullName>
    </submittedName>
</protein>
<gene>
    <name evidence="1" type="ORF">L1987_16084</name>
</gene>